<dbReference type="OrthoDB" id="3850777at2"/>
<organism evidence="1 2">
    <name type="scientific">Micromonospora inositola</name>
    <dbReference type="NCBI Taxonomy" id="47865"/>
    <lineage>
        <taxon>Bacteria</taxon>
        <taxon>Bacillati</taxon>
        <taxon>Actinomycetota</taxon>
        <taxon>Actinomycetes</taxon>
        <taxon>Micromonosporales</taxon>
        <taxon>Micromonosporaceae</taxon>
        <taxon>Micromonospora</taxon>
    </lineage>
</organism>
<name>A0A1C5JXA5_9ACTN</name>
<proteinExistence type="predicted"/>
<dbReference type="EMBL" id="LT607754">
    <property type="protein sequence ID" value="SCG74626.1"/>
    <property type="molecule type" value="Genomic_DNA"/>
</dbReference>
<evidence type="ECO:0000313" key="1">
    <source>
        <dbReference type="EMBL" id="SCG74626.1"/>
    </source>
</evidence>
<evidence type="ECO:0008006" key="3">
    <source>
        <dbReference type="Google" id="ProtNLM"/>
    </source>
</evidence>
<dbReference type="AlphaFoldDB" id="A0A1C5JXA5"/>
<dbReference type="Gene3D" id="2.70.98.10">
    <property type="match status" value="1"/>
</dbReference>
<sequence length="285" mass="30184">MVSPVDVPLRVVTDDRYGGRWTSLAGAGREWLWTGTATGRDRVSPGDPFIDAGGLEECVPTVRGTPDHGAAWSRRWRSVGSGRAMVECPDFTLTRQLTEQAGAVVARYRLLAAPGYRFVWAAHALLDLSPAARLLAPAGTPTRLYAEADGEVADGTWPAGSRWHTAPWPASPGLPLDRLGPDDGTALGTILVGCPDVQVVDGVHTLRLRLDCAGQPRSTALWRNLRGWPASGPYRSIGVEPMLGAVFDLGEADAAGGDAAVVPAGGEVDWQLTITAHRSSGGDHR</sequence>
<evidence type="ECO:0000313" key="2">
    <source>
        <dbReference type="Proteomes" id="UP000198221"/>
    </source>
</evidence>
<dbReference type="GO" id="GO:0030246">
    <property type="term" value="F:carbohydrate binding"/>
    <property type="evidence" value="ECO:0007669"/>
    <property type="project" value="InterPro"/>
</dbReference>
<dbReference type="InterPro" id="IPR014718">
    <property type="entry name" value="GH-type_carb-bd"/>
</dbReference>
<reference evidence="2" key="1">
    <citation type="submission" date="2016-06" db="EMBL/GenBank/DDBJ databases">
        <authorList>
            <person name="Varghese N."/>
            <person name="Submissions Spin"/>
        </authorList>
    </citation>
    <scope>NUCLEOTIDE SEQUENCE [LARGE SCALE GENOMIC DNA]</scope>
    <source>
        <strain evidence="2">DSM 43819</strain>
    </source>
</reference>
<gene>
    <name evidence="1" type="ORF">GA0070613_5577</name>
</gene>
<keyword evidence="2" id="KW-1185">Reference proteome</keyword>
<dbReference type="Proteomes" id="UP000198221">
    <property type="component" value="Chromosome I"/>
</dbReference>
<protein>
    <recommendedName>
        <fullName evidence="3">Galactose mutarotase</fullName>
    </recommendedName>
</protein>
<accession>A0A1C5JXA5</accession>